<proteinExistence type="predicted"/>
<keyword evidence="5" id="KW-0482">Metalloprotease</keyword>
<keyword evidence="1" id="KW-0645">Protease</keyword>
<sequence>MFFIRNSAGHQEQAVTLWEQSGGEIGYVGEWHTHAEKIPRPSSIDTNQWRELAEREPVNAPKLAVIVGMRQLYVALLKYGRAIESLEAELS</sequence>
<dbReference type="SUPFAM" id="SSF102712">
    <property type="entry name" value="JAB1/MPN domain"/>
    <property type="match status" value="1"/>
</dbReference>
<evidence type="ECO:0000313" key="7">
    <source>
        <dbReference type="EMBL" id="CAB4052786.1"/>
    </source>
</evidence>
<reference evidence="7 8" key="1">
    <citation type="submission" date="2020-04" db="EMBL/GenBank/DDBJ databases">
        <authorList>
            <person name="De Canck E."/>
        </authorList>
    </citation>
    <scope>NUCLEOTIDE SEQUENCE [LARGE SCALE GENOMIC DNA]</scope>
    <source>
        <strain evidence="7 8">LMG 9964</strain>
    </source>
</reference>
<dbReference type="EMBL" id="CADILN010000018">
    <property type="protein sequence ID" value="CAB4052786.1"/>
    <property type="molecule type" value="Genomic_DNA"/>
</dbReference>
<dbReference type="InterPro" id="IPR028090">
    <property type="entry name" value="JAB_dom_prok"/>
</dbReference>
<dbReference type="GO" id="GO:0046872">
    <property type="term" value="F:metal ion binding"/>
    <property type="evidence" value="ECO:0007669"/>
    <property type="project" value="UniProtKB-KW"/>
</dbReference>
<keyword evidence="2" id="KW-0479">Metal-binding</keyword>
<evidence type="ECO:0000256" key="1">
    <source>
        <dbReference type="ARBA" id="ARBA00022670"/>
    </source>
</evidence>
<protein>
    <recommendedName>
        <fullName evidence="6">JAB domain-containing protein</fullName>
    </recommendedName>
</protein>
<dbReference type="Proteomes" id="UP000494102">
    <property type="component" value="Unassembled WGS sequence"/>
</dbReference>
<dbReference type="AlphaFoldDB" id="A0A6J5KFI4"/>
<name>A0A6J5KFI4_9BURK</name>
<evidence type="ECO:0000313" key="8">
    <source>
        <dbReference type="Proteomes" id="UP000494102"/>
    </source>
</evidence>
<evidence type="ECO:0000259" key="6">
    <source>
        <dbReference type="Pfam" id="PF14464"/>
    </source>
</evidence>
<dbReference type="GO" id="GO:0006508">
    <property type="term" value="P:proteolysis"/>
    <property type="evidence" value="ECO:0007669"/>
    <property type="project" value="UniProtKB-KW"/>
</dbReference>
<dbReference type="GO" id="GO:0008237">
    <property type="term" value="F:metallopeptidase activity"/>
    <property type="evidence" value="ECO:0007669"/>
    <property type="project" value="UniProtKB-KW"/>
</dbReference>
<evidence type="ECO:0000256" key="5">
    <source>
        <dbReference type="ARBA" id="ARBA00023049"/>
    </source>
</evidence>
<keyword evidence="3" id="KW-0378">Hydrolase</keyword>
<accession>A0A6J5KFI4</accession>
<feature type="domain" description="JAB" evidence="6">
    <location>
        <begin position="8"/>
        <end position="65"/>
    </location>
</feature>
<evidence type="ECO:0000256" key="3">
    <source>
        <dbReference type="ARBA" id="ARBA00022801"/>
    </source>
</evidence>
<dbReference type="Pfam" id="PF14464">
    <property type="entry name" value="Prok-JAB"/>
    <property type="match status" value="1"/>
</dbReference>
<evidence type="ECO:0000256" key="2">
    <source>
        <dbReference type="ARBA" id="ARBA00022723"/>
    </source>
</evidence>
<keyword evidence="4" id="KW-0862">Zinc</keyword>
<gene>
    <name evidence="7" type="ORF">LMG9964_06476</name>
</gene>
<evidence type="ECO:0000256" key="4">
    <source>
        <dbReference type="ARBA" id="ARBA00022833"/>
    </source>
</evidence>
<organism evidence="7 8">
    <name type="scientific">Paraburkholderia phenoliruptrix</name>
    <dbReference type="NCBI Taxonomy" id="252970"/>
    <lineage>
        <taxon>Bacteria</taxon>
        <taxon>Pseudomonadati</taxon>
        <taxon>Pseudomonadota</taxon>
        <taxon>Betaproteobacteria</taxon>
        <taxon>Burkholderiales</taxon>
        <taxon>Burkholderiaceae</taxon>
        <taxon>Paraburkholderia</taxon>
    </lineage>
</organism>